<sequence length="45" mass="5239">LINAEYIKLNTDTTKLEIMTVKVRNIDMKNNEFKIQSDLTAIKIN</sequence>
<feature type="non-terminal residue" evidence="1">
    <location>
        <position position="1"/>
    </location>
</feature>
<organism evidence="1 2">
    <name type="scientific">Racocetra fulgida</name>
    <dbReference type="NCBI Taxonomy" id="60492"/>
    <lineage>
        <taxon>Eukaryota</taxon>
        <taxon>Fungi</taxon>
        <taxon>Fungi incertae sedis</taxon>
        <taxon>Mucoromycota</taxon>
        <taxon>Glomeromycotina</taxon>
        <taxon>Glomeromycetes</taxon>
        <taxon>Diversisporales</taxon>
        <taxon>Gigasporaceae</taxon>
        <taxon>Racocetra</taxon>
    </lineage>
</organism>
<keyword evidence="2" id="KW-1185">Reference proteome</keyword>
<dbReference type="EMBL" id="CAJVPZ010062858">
    <property type="protein sequence ID" value="CAG8792616.1"/>
    <property type="molecule type" value="Genomic_DNA"/>
</dbReference>
<dbReference type="AlphaFoldDB" id="A0A9N9JT83"/>
<accession>A0A9N9JT83</accession>
<name>A0A9N9JT83_9GLOM</name>
<gene>
    <name evidence="1" type="ORF">RFULGI_LOCUS16898</name>
</gene>
<proteinExistence type="predicted"/>
<dbReference type="Proteomes" id="UP000789396">
    <property type="component" value="Unassembled WGS sequence"/>
</dbReference>
<evidence type="ECO:0000313" key="1">
    <source>
        <dbReference type="EMBL" id="CAG8792616.1"/>
    </source>
</evidence>
<comment type="caution">
    <text evidence="1">The sequence shown here is derived from an EMBL/GenBank/DDBJ whole genome shotgun (WGS) entry which is preliminary data.</text>
</comment>
<reference evidence="1" key="1">
    <citation type="submission" date="2021-06" db="EMBL/GenBank/DDBJ databases">
        <authorList>
            <person name="Kallberg Y."/>
            <person name="Tangrot J."/>
            <person name="Rosling A."/>
        </authorList>
    </citation>
    <scope>NUCLEOTIDE SEQUENCE</scope>
    <source>
        <strain evidence="1">IN212</strain>
    </source>
</reference>
<evidence type="ECO:0000313" key="2">
    <source>
        <dbReference type="Proteomes" id="UP000789396"/>
    </source>
</evidence>
<protein>
    <submittedName>
        <fullName evidence="1">15549_t:CDS:1</fullName>
    </submittedName>
</protein>